<evidence type="ECO:0000256" key="2">
    <source>
        <dbReference type="ARBA" id="ARBA00022490"/>
    </source>
</evidence>
<keyword evidence="3 8" id="KW-0597">Phosphoprotein</keyword>
<feature type="domain" description="OmpR/PhoB-type" evidence="11">
    <location>
        <begin position="132"/>
        <end position="240"/>
    </location>
</feature>
<evidence type="ECO:0000256" key="9">
    <source>
        <dbReference type="PROSITE-ProRule" id="PRU01091"/>
    </source>
</evidence>
<dbReference type="Gene3D" id="1.10.10.10">
    <property type="entry name" value="Winged helix-like DNA-binding domain superfamily/Winged helix DNA-binding domain"/>
    <property type="match status" value="1"/>
</dbReference>
<dbReference type="Pfam" id="PF00486">
    <property type="entry name" value="Trans_reg_C"/>
    <property type="match status" value="1"/>
</dbReference>
<dbReference type="CDD" id="cd17620">
    <property type="entry name" value="REC_OmpR_KdpE-like"/>
    <property type="match status" value="1"/>
</dbReference>
<dbReference type="Pfam" id="PF00072">
    <property type="entry name" value="Response_reg"/>
    <property type="match status" value="1"/>
</dbReference>
<comment type="caution">
    <text evidence="12">The sequence shown here is derived from an EMBL/GenBank/DDBJ whole genome shotgun (WGS) entry which is preliminary data.</text>
</comment>
<feature type="modified residue" description="4-aspartylphosphate" evidence="8">
    <location>
        <position position="56"/>
    </location>
</feature>
<gene>
    <name evidence="12" type="ORF">ATF69_2306</name>
</gene>
<dbReference type="GO" id="GO:0000987">
    <property type="term" value="F:cis-regulatory region sequence-specific DNA binding"/>
    <property type="evidence" value="ECO:0007669"/>
    <property type="project" value="UniProtKB-ARBA"/>
</dbReference>
<organism evidence="12 13">
    <name type="scientific">Acidovorax delafieldii</name>
    <name type="common">Pseudomonas delafieldii</name>
    <dbReference type="NCBI Taxonomy" id="47920"/>
    <lineage>
        <taxon>Bacteria</taxon>
        <taxon>Pseudomonadati</taxon>
        <taxon>Pseudomonadota</taxon>
        <taxon>Betaproteobacteria</taxon>
        <taxon>Burkholderiales</taxon>
        <taxon>Comamonadaceae</taxon>
        <taxon>Acidovorax</taxon>
    </lineage>
</organism>
<evidence type="ECO:0000256" key="1">
    <source>
        <dbReference type="ARBA" id="ARBA00004496"/>
    </source>
</evidence>
<dbReference type="GeneID" id="51111368"/>
<dbReference type="InterPro" id="IPR001789">
    <property type="entry name" value="Sig_transdc_resp-reg_receiver"/>
</dbReference>
<dbReference type="GO" id="GO:0032993">
    <property type="term" value="C:protein-DNA complex"/>
    <property type="evidence" value="ECO:0007669"/>
    <property type="project" value="TreeGrafter"/>
</dbReference>
<proteinExistence type="predicted"/>
<dbReference type="EMBL" id="VJWE01000012">
    <property type="protein sequence ID" value="TWG38364.1"/>
    <property type="molecule type" value="Genomic_DNA"/>
</dbReference>
<feature type="DNA-binding region" description="OmpR/PhoB-type" evidence="9">
    <location>
        <begin position="132"/>
        <end position="240"/>
    </location>
</feature>
<keyword evidence="4" id="KW-0902">Two-component regulatory system</keyword>
<dbReference type="InterPro" id="IPR001867">
    <property type="entry name" value="OmpR/PhoB-type_DNA-bd"/>
</dbReference>
<evidence type="ECO:0000313" key="12">
    <source>
        <dbReference type="EMBL" id="TWG38364.1"/>
    </source>
</evidence>
<keyword evidence="7" id="KW-0804">Transcription</keyword>
<dbReference type="SUPFAM" id="SSF52172">
    <property type="entry name" value="CheY-like"/>
    <property type="match status" value="1"/>
</dbReference>
<dbReference type="Gene3D" id="3.40.50.2300">
    <property type="match status" value="1"/>
</dbReference>
<dbReference type="Proteomes" id="UP000321485">
    <property type="component" value="Unassembled WGS sequence"/>
</dbReference>
<dbReference type="GO" id="GO:0005829">
    <property type="term" value="C:cytosol"/>
    <property type="evidence" value="ECO:0007669"/>
    <property type="project" value="TreeGrafter"/>
</dbReference>
<dbReference type="CDD" id="cd00383">
    <property type="entry name" value="trans_reg_C"/>
    <property type="match status" value="1"/>
</dbReference>
<evidence type="ECO:0000256" key="7">
    <source>
        <dbReference type="ARBA" id="ARBA00023163"/>
    </source>
</evidence>
<sequence length="240" mass="26552">MTDLPTHILIVEDEADIRRFVRLTLETEGHTVHEAATLQRGLIEAGTRRPDLVVLDLGLPDGDGVDLIRDLRTWSAMPIIVLSARSAEASKIAALDAGADDYLVKPFGSGELMARVRAQLRRSQRTSGAEATPVIQFGPITVDLARRTVERRTQSNGEGDGSETLHLTPIEYKLLTYLASQPDRVITHAQLLKAVWGPGHAEDTHYVRVHMANLRKKVEDNASMPRHLRTEAGIGYRFVP</sequence>
<dbReference type="SMART" id="SM00862">
    <property type="entry name" value="Trans_reg_C"/>
    <property type="match status" value="1"/>
</dbReference>
<name>A0A561XQG7_ACIDE</name>
<keyword evidence="2" id="KW-0963">Cytoplasm</keyword>
<evidence type="ECO:0000256" key="8">
    <source>
        <dbReference type="PROSITE-ProRule" id="PRU00169"/>
    </source>
</evidence>
<evidence type="ECO:0000259" key="10">
    <source>
        <dbReference type="PROSITE" id="PS50110"/>
    </source>
</evidence>
<dbReference type="GO" id="GO:0042802">
    <property type="term" value="F:identical protein binding"/>
    <property type="evidence" value="ECO:0007669"/>
    <property type="project" value="UniProtKB-ARBA"/>
</dbReference>
<protein>
    <submittedName>
        <fullName evidence="12">Two-component system KDP operon response regulator KdpE</fullName>
    </submittedName>
</protein>
<dbReference type="SMART" id="SM00448">
    <property type="entry name" value="REC"/>
    <property type="match status" value="1"/>
</dbReference>
<dbReference type="GO" id="GO:0000156">
    <property type="term" value="F:phosphorelay response regulator activity"/>
    <property type="evidence" value="ECO:0007669"/>
    <property type="project" value="TreeGrafter"/>
</dbReference>
<keyword evidence="5" id="KW-0805">Transcription regulation</keyword>
<dbReference type="Gene3D" id="6.10.250.690">
    <property type="match status" value="1"/>
</dbReference>
<reference evidence="12 13" key="1">
    <citation type="journal article" date="2015" name="Stand. Genomic Sci.">
        <title>Genomic Encyclopedia of Bacterial and Archaeal Type Strains, Phase III: the genomes of soil and plant-associated and newly described type strains.</title>
        <authorList>
            <person name="Whitman W.B."/>
            <person name="Woyke T."/>
            <person name="Klenk H.P."/>
            <person name="Zhou Y."/>
            <person name="Lilburn T.G."/>
            <person name="Beck B.J."/>
            <person name="De Vos P."/>
            <person name="Vandamme P."/>
            <person name="Eisen J.A."/>
            <person name="Garrity G."/>
            <person name="Hugenholtz P."/>
            <person name="Kyrpides N.C."/>
        </authorList>
    </citation>
    <scope>NUCLEOTIDE SEQUENCE [LARGE SCALE GENOMIC DNA]</scope>
    <source>
        <strain evidence="12 13">DSM 64</strain>
    </source>
</reference>
<evidence type="ECO:0000256" key="5">
    <source>
        <dbReference type="ARBA" id="ARBA00023015"/>
    </source>
</evidence>
<keyword evidence="6 9" id="KW-0238">DNA-binding</keyword>
<dbReference type="InterPro" id="IPR016032">
    <property type="entry name" value="Sig_transdc_resp-reg_C-effctor"/>
</dbReference>
<dbReference type="FunFam" id="3.40.50.2300:FF:000021">
    <property type="entry name" value="Two-component system response regulator KdpE"/>
    <property type="match status" value="1"/>
</dbReference>
<feature type="domain" description="Response regulatory" evidence="10">
    <location>
        <begin position="7"/>
        <end position="120"/>
    </location>
</feature>
<dbReference type="InterPro" id="IPR011006">
    <property type="entry name" value="CheY-like_superfamily"/>
</dbReference>
<dbReference type="InterPro" id="IPR036388">
    <property type="entry name" value="WH-like_DNA-bd_sf"/>
</dbReference>
<accession>A0A561XQG7</accession>
<evidence type="ECO:0000313" key="13">
    <source>
        <dbReference type="Proteomes" id="UP000321485"/>
    </source>
</evidence>
<dbReference type="PANTHER" id="PTHR48111:SF50">
    <property type="entry name" value="KDP OPERON TRANSCRIPTIONAL REGULATORY PROTEIN KDPE"/>
    <property type="match status" value="1"/>
</dbReference>
<evidence type="ECO:0000256" key="6">
    <source>
        <dbReference type="ARBA" id="ARBA00023125"/>
    </source>
</evidence>
<evidence type="ECO:0000259" key="11">
    <source>
        <dbReference type="PROSITE" id="PS51755"/>
    </source>
</evidence>
<dbReference type="PANTHER" id="PTHR48111">
    <property type="entry name" value="REGULATOR OF RPOS"/>
    <property type="match status" value="1"/>
</dbReference>
<dbReference type="InterPro" id="IPR039420">
    <property type="entry name" value="WalR-like"/>
</dbReference>
<dbReference type="RefSeq" id="WP_146871019.1">
    <property type="nucleotide sequence ID" value="NZ_VJWE01000012.1"/>
</dbReference>
<dbReference type="PROSITE" id="PS51755">
    <property type="entry name" value="OMPR_PHOB"/>
    <property type="match status" value="1"/>
</dbReference>
<evidence type="ECO:0000256" key="3">
    <source>
        <dbReference type="ARBA" id="ARBA00022553"/>
    </source>
</evidence>
<dbReference type="SUPFAM" id="SSF46894">
    <property type="entry name" value="C-terminal effector domain of the bipartite response regulators"/>
    <property type="match status" value="1"/>
</dbReference>
<evidence type="ECO:0000256" key="4">
    <source>
        <dbReference type="ARBA" id="ARBA00023012"/>
    </source>
</evidence>
<comment type="subcellular location">
    <subcellularLocation>
        <location evidence="1">Cytoplasm</location>
    </subcellularLocation>
</comment>
<dbReference type="PROSITE" id="PS50110">
    <property type="entry name" value="RESPONSE_REGULATORY"/>
    <property type="match status" value="1"/>
</dbReference>
<dbReference type="GO" id="GO:0045893">
    <property type="term" value="P:positive regulation of DNA-templated transcription"/>
    <property type="evidence" value="ECO:0007669"/>
    <property type="project" value="UniProtKB-ARBA"/>
</dbReference>
<dbReference type="AlphaFoldDB" id="A0A561XQG7"/>